<dbReference type="Proteomes" id="UP000735302">
    <property type="component" value="Unassembled WGS sequence"/>
</dbReference>
<protein>
    <submittedName>
        <fullName evidence="1">Uncharacterized protein</fullName>
    </submittedName>
</protein>
<comment type="caution">
    <text evidence="1">The sequence shown here is derived from an EMBL/GenBank/DDBJ whole genome shotgun (WGS) entry which is preliminary data.</text>
</comment>
<keyword evidence="2" id="KW-1185">Reference proteome</keyword>
<proteinExistence type="predicted"/>
<reference evidence="1 2" key="1">
    <citation type="journal article" date="2021" name="Elife">
        <title>Chloroplast acquisition without the gene transfer in kleptoplastic sea slugs, Plakobranchus ocellatus.</title>
        <authorList>
            <person name="Maeda T."/>
            <person name="Takahashi S."/>
            <person name="Yoshida T."/>
            <person name="Shimamura S."/>
            <person name="Takaki Y."/>
            <person name="Nagai Y."/>
            <person name="Toyoda A."/>
            <person name="Suzuki Y."/>
            <person name="Arimoto A."/>
            <person name="Ishii H."/>
            <person name="Satoh N."/>
            <person name="Nishiyama T."/>
            <person name="Hasebe M."/>
            <person name="Maruyama T."/>
            <person name="Minagawa J."/>
            <person name="Obokata J."/>
            <person name="Shigenobu S."/>
        </authorList>
    </citation>
    <scope>NUCLEOTIDE SEQUENCE [LARGE SCALE GENOMIC DNA]</scope>
</reference>
<organism evidence="1 2">
    <name type="scientific">Plakobranchus ocellatus</name>
    <dbReference type="NCBI Taxonomy" id="259542"/>
    <lineage>
        <taxon>Eukaryota</taxon>
        <taxon>Metazoa</taxon>
        <taxon>Spiralia</taxon>
        <taxon>Lophotrochozoa</taxon>
        <taxon>Mollusca</taxon>
        <taxon>Gastropoda</taxon>
        <taxon>Heterobranchia</taxon>
        <taxon>Euthyneura</taxon>
        <taxon>Panpulmonata</taxon>
        <taxon>Sacoglossa</taxon>
        <taxon>Placobranchoidea</taxon>
        <taxon>Plakobranchidae</taxon>
        <taxon>Plakobranchus</taxon>
    </lineage>
</organism>
<sequence>MFHIWPNTSIEENRNAAPFPVATGQEGQHSARISGVTIQQQLVLAAPPSVGATSGDCASPPPSQNFGDHMPPLYLPKNALCRWYPHRRRTFANAALGVP</sequence>
<gene>
    <name evidence="1" type="ORF">PoB_003661900</name>
</gene>
<evidence type="ECO:0000313" key="1">
    <source>
        <dbReference type="EMBL" id="GFO10114.1"/>
    </source>
</evidence>
<evidence type="ECO:0000313" key="2">
    <source>
        <dbReference type="Proteomes" id="UP000735302"/>
    </source>
</evidence>
<dbReference type="EMBL" id="BLXT01004146">
    <property type="protein sequence ID" value="GFO10114.1"/>
    <property type="molecule type" value="Genomic_DNA"/>
</dbReference>
<dbReference type="AlphaFoldDB" id="A0AAV4AQN5"/>
<accession>A0AAV4AQN5</accession>
<name>A0AAV4AQN5_9GAST</name>